<dbReference type="GO" id="GO:0003676">
    <property type="term" value="F:nucleic acid binding"/>
    <property type="evidence" value="ECO:0007669"/>
    <property type="project" value="InterPro"/>
</dbReference>
<dbReference type="PROSITE" id="PS00352">
    <property type="entry name" value="CSD_1"/>
    <property type="match status" value="1"/>
</dbReference>
<gene>
    <name evidence="3" type="ORF">HP555_06945</name>
</gene>
<reference evidence="3 4" key="1">
    <citation type="submission" date="2020-05" db="EMBL/GenBank/DDBJ databases">
        <title>Complete genome of Desulfobulbus oligotrophicus.</title>
        <authorList>
            <person name="Podar M."/>
        </authorList>
    </citation>
    <scope>NUCLEOTIDE SEQUENCE [LARGE SCALE GENOMIC DNA]</scope>
    <source>
        <strain evidence="3 4">Prop6</strain>
    </source>
</reference>
<dbReference type="Pfam" id="PF02482">
    <property type="entry name" value="Ribosomal_S30AE"/>
    <property type="match status" value="1"/>
</dbReference>
<dbReference type="InterPro" id="IPR019844">
    <property type="entry name" value="CSD_CS"/>
</dbReference>
<dbReference type="EMBL" id="CP054140">
    <property type="protein sequence ID" value="QQG65623.1"/>
    <property type="molecule type" value="Genomic_DNA"/>
</dbReference>
<evidence type="ECO:0000256" key="1">
    <source>
        <dbReference type="RuleBase" id="RU000408"/>
    </source>
</evidence>
<organism evidence="3 4">
    <name type="scientific">Desulfobulbus oligotrophicus</name>
    <dbReference type="NCBI Taxonomy" id="1909699"/>
    <lineage>
        <taxon>Bacteria</taxon>
        <taxon>Pseudomonadati</taxon>
        <taxon>Thermodesulfobacteriota</taxon>
        <taxon>Desulfobulbia</taxon>
        <taxon>Desulfobulbales</taxon>
        <taxon>Desulfobulbaceae</taxon>
        <taxon>Desulfobulbus</taxon>
    </lineage>
</organism>
<keyword evidence="4" id="KW-1185">Reference proteome</keyword>
<dbReference type="InterPro" id="IPR011129">
    <property type="entry name" value="CSD"/>
</dbReference>
<dbReference type="Gene3D" id="3.30.160.100">
    <property type="entry name" value="Ribosome hibernation promotion factor-like"/>
    <property type="match status" value="1"/>
</dbReference>
<dbReference type="InterPro" id="IPR002059">
    <property type="entry name" value="CSP_DNA-bd"/>
</dbReference>
<dbReference type="AlphaFoldDB" id="A0A7T5VD05"/>
<dbReference type="Gene3D" id="2.40.50.140">
    <property type="entry name" value="Nucleic acid-binding proteins"/>
    <property type="match status" value="1"/>
</dbReference>
<dbReference type="SMART" id="SM00357">
    <property type="entry name" value="CSP"/>
    <property type="match status" value="1"/>
</dbReference>
<dbReference type="PRINTS" id="PR00050">
    <property type="entry name" value="COLDSHOCK"/>
</dbReference>
<evidence type="ECO:0000259" key="2">
    <source>
        <dbReference type="PROSITE" id="PS51857"/>
    </source>
</evidence>
<accession>A0A7T5VD05</accession>
<dbReference type="RefSeq" id="WP_199264444.1">
    <property type="nucleotide sequence ID" value="NZ_CP054140.1"/>
</dbReference>
<dbReference type="GO" id="GO:0005829">
    <property type="term" value="C:cytosol"/>
    <property type="evidence" value="ECO:0007669"/>
    <property type="project" value="UniProtKB-ARBA"/>
</dbReference>
<dbReference type="SUPFAM" id="SSF50249">
    <property type="entry name" value="Nucleic acid-binding proteins"/>
    <property type="match status" value="1"/>
</dbReference>
<protein>
    <submittedName>
        <fullName evidence="3">HPF/RaiA family ribosome-associated protein</fullName>
    </submittedName>
</protein>
<proteinExistence type="predicted"/>
<dbReference type="InterPro" id="IPR036567">
    <property type="entry name" value="RHF-like"/>
</dbReference>
<dbReference type="InterPro" id="IPR012340">
    <property type="entry name" value="NA-bd_OB-fold"/>
</dbReference>
<dbReference type="Pfam" id="PF00313">
    <property type="entry name" value="CSD"/>
    <property type="match status" value="1"/>
</dbReference>
<dbReference type="SUPFAM" id="SSF69754">
    <property type="entry name" value="Ribosome binding protein Y (YfiA homologue)"/>
    <property type="match status" value="1"/>
</dbReference>
<name>A0A7T5VD05_9BACT</name>
<dbReference type="KEGG" id="dog:HP555_06945"/>
<feature type="domain" description="CSD" evidence="2">
    <location>
        <begin position="113"/>
        <end position="177"/>
    </location>
</feature>
<dbReference type="Proteomes" id="UP000596092">
    <property type="component" value="Chromosome"/>
</dbReference>
<dbReference type="PROSITE" id="PS51857">
    <property type="entry name" value="CSD_2"/>
    <property type="match status" value="1"/>
</dbReference>
<sequence length="180" mass="20103">MELKIEAKNLDLRKSWQEKIDEEQAKLIRHYANLVLHLRVTIEATPGYKEGGHEVRLVAAVPNDTVVVKRRGENVRPLLVEAFDVLGGRLKEIVRKKQSHKTTKTQGAPANNKTSGVVRKIVPDELYGFIVSSDNTDVFFHASSLKDGTLDDLAEGDEVTFAMEEGDKGLQAIWVRVGKD</sequence>
<dbReference type="InterPro" id="IPR003489">
    <property type="entry name" value="RHF/RaiA"/>
</dbReference>
<comment type="subcellular location">
    <subcellularLocation>
        <location evidence="1">Cytoplasm</location>
    </subcellularLocation>
</comment>
<evidence type="ECO:0000313" key="4">
    <source>
        <dbReference type="Proteomes" id="UP000596092"/>
    </source>
</evidence>
<evidence type="ECO:0000313" key="3">
    <source>
        <dbReference type="EMBL" id="QQG65623.1"/>
    </source>
</evidence>